<dbReference type="EMBL" id="MFES01000006">
    <property type="protein sequence ID" value="OGE86166.1"/>
    <property type="molecule type" value="Genomic_DNA"/>
</dbReference>
<gene>
    <name evidence="3" type="ORF">A3J48_00720</name>
</gene>
<dbReference type="InterPro" id="IPR001482">
    <property type="entry name" value="T2SS/T4SS_dom"/>
</dbReference>
<dbReference type="AlphaFoldDB" id="A0A1F5P8A4"/>
<dbReference type="Proteomes" id="UP000176786">
    <property type="component" value="Unassembled WGS sequence"/>
</dbReference>
<name>A0A1F5P8A4_9BACT</name>
<dbReference type="NCBIfam" id="TIGR01420">
    <property type="entry name" value="pilT_fam"/>
    <property type="match status" value="1"/>
</dbReference>
<dbReference type="Pfam" id="PF00437">
    <property type="entry name" value="T2SSE"/>
    <property type="match status" value="1"/>
</dbReference>
<comment type="caution">
    <text evidence="3">The sequence shown here is derived from an EMBL/GenBank/DDBJ whole genome shotgun (WGS) entry which is preliminary data.</text>
</comment>
<evidence type="ECO:0000259" key="2">
    <source>
        <dbReference type="Pfam" id="PF00437"/>
    </source>
</evidence>
<dbReference type="PANTHER" id="PTHR30486">
    <property type="entry name" value="TWITCHING MOTILITY PROTEIN PILT"/>
    <property type="match status" value="1"/>
</dbReference>
<dbReference type="GO" id="GO:0016887">
    <property type="term" value="F:ATP hydrolysis activity"/>
    <property type="evidence" value="ECO:0007669"/>
    <property type="project" value="InterPro"/>
</dbReference>
<feature type="domain" description="Bacterial type II secretion system protein E" evidence="2">
    <location>
        <begin position="9"/>
        <end position="279"/>
    </location>
</feature>
<proteinExistence type="inferred from homology"/>
<evidence type="ECO:0000313" key="3">
    <source>
        <dbReference type="EMBL" id="OGE86166.1"/>
    </source>
</evidence>
<accession>A0A1F5P8A4</accession>
<dbReference type="GO" id="GO:0005524">
    <property type="term" value="F:ATP binding"/>
    <property type="evidence" value="ECO:0007669"/>
    <property type="project" value="InterPro"/>
</dbReference>
<reference evidence="3 4" key="1">
    <citation type="journal article" date="2016" name="Nat. Commun.">
        <title>Thousands of microbial genomes shed light on interconnected biogeochemical processes in an aquifer system.</title>
        <authorList>
            <person name="Anantharaman K."/>
            <person name="Brown C.T."/>
            <person name="Hug L.A."/>
            <person name="Sharon I."/>
            <person name="Castelle C.J."/>
            <person name="Probst A.J."/>
            <person name="Thomas B.C."/>
            <person name="Singh A."/>
            <person name="Wilkins M.J."/>
            <person name="Karaoz U."/>
            <person name="Brodie E.L."/>
            <person name="Williams K.H."/>
            <person name="Hubbard S.S."/>
            <person name="Banfield J.F."/>
        </authorList>
    </citation>
    <scope>NUCLEOTIDE SEQUENCE [LARGE SCALE GENOMIC DNA]</scope>
</reference>
<dbReference type="InterPro" id="IPR006321">
    <property type="entry name" value="PilT/PilU"/>
</dbReference>
<dbReference type="Gene3D" id="3.30.450.90">
    <property type="match status" value="1"/>
</dbReference>
<sequence>MPYRNLELEIDTLLSDVVEHNASDLHLIPGHPPIFRVDGRLTPRDEHEILSVDQIENIAQIFLDAARYKVLQEKKEFDFSYSFKDSNRFRINAYYQKGVLALALRFVPKTIRTIEELNLPPILTNFADRKQGLVLVVGPTGHGKSTTLAAMIDYINHNRAEHIITVEDPIEYLFTPQQSFIQQREVGLDTFSFANAIRATLREDANVVMVGEMRDFESISATMTVAETGHLVFATLHTNDAAQTIDRIIDTFPPDQQQQIRAQLSATLVSIVSLRLLPQIGGGRVLATEVMIANDAVRNIIRENRTYEMINTIHTGGQEGMISLDQSLAMLVAKRQVRIEDAKGYIQYPSVFEARLKGVSGGIPLNQE</sequence>
<dbReference type="CDD" id="cd01131">
    <property type="entry name" value="PilT"/>
    <property type="match status" value="1"/>
</dbReference>
<evidence type="ECO:0000313" key="4">
    <source>
        <dbReference type="Proteomes" id="UP000176786"/>
    </source>
</evidence>
<protein>
    <submittedName>
        <fullName evidence="3">Type IV pili twitching motility protein PilT</fullName>
    </submittedName>
</protein>
<evidence type="ECO:0000256" key="1">
    <source>
        <dbReference type="ARBA" id="ARBA00006611"/>
    </source>
</evidence>
<dbReference type="Gene3D" id="3.40.50.300">
    <property type="entry name" value="P-loop containing nucleotide triphosphate hydrolases"/>
    <property type="match status" value="1"/>
</dbReference>
<dbReference type="STRING" id="1817832.A3J48_00720"/>
<dbReference type="SUPFAM" id="SSF52540">
    <property type="entry name" value="P-loop containing nucleoside triphosphate hydrolases"/>
    <property type="match status" value="1"/>
</dbReference>
<dbReference type="PANTHER" id="PTHR30486:SF16">
    <property type="entry name" value="TWITCHING MOTILITY PROTEIN PILT"/>
    <property type="match status" value="1"/>
</dbReference>
<comment type="similarity">
    <text evidence="1">Belongs to the GSP E family.</text>
</comment>
<organism evidence="3 4">
    <name type="scientific">Candidatus Doudnabacteria bacterium RIFCSPHIGHO2_02_FULL_46_11</name>
    <dbReference type="NCBI Taxonomy" id="1817832"/>
    <lineage>
        <taxon>Bacteria</taxon>
        <taxon>Candidatus Doudnaibacteriota</taxon>
    </lineage>
</organism>
<dbReference type="InterPro" id="IPR050921">
    <property type="entry name" value="T4SS_GSP_E_ATPase"/>
</dbReference>
<dbReference type="InterPro" id="IPR027417">
    <property type="entry name" value="P-loop_NTPase"/>
</dbReference>